<dbReference type="PANTHER" id="PTHR13715:SF99">
    <property type="entry name" value="INOSITOL 1,4,5-TRISPHOSPHATE RECEPTOR-LIKE PROTEIN A"/>
    <property type="match status" value="1"/>
</dbReference>
<dbReference type="Gene3D" id="1.10.287.70">
    <property type="match status" value="1"/>
</dbReference>
<feature type="transmembrane region" description="Helical" evidence="2">
    <location>
        <begin position="1120"/>
        <end position="1140"/>
    </location>
</feature>
<dbReference type="GO" id="GO:0005216">
    <property type="term" value="F:monoatomic ion channel activity"/>
    <property type="evidence" value="ECO:0007669"/>
    <property type="project" value="InterPro"/>
</dbReference>
<name>A0AAN0J471_AMPQE</name>
<keyword evidence="2" id="KW-0472">Membrane</keyword>
<dbReference type="InterPro" id="IPR015925">
    <property type="entry name" value="Ryanodine_IP3_receptor"/>
</dbReference>
<dbReference type="GO" id="GO:0016020">
    <property type="term" value="C:membrane"/>
    <property type="evidence" value="ECO:0007669"/>
    <property type="project" value="UniProtKB-SubCell"/>
</dbReference>
<evidence type="ECO:0000313" key="4">
    <source>
        <dbReference type="Proteomes" id="UP000007879"/>
    </source>
</evidence>
<dbReference type="Proteomes" id="UP000007879">
    <property type="component" value="Unassembled WGS sequence"/>
</dbReference>
<accession>A0AAN0J471</accession>
<evidence type="ECO:0008006" key="5">
    <source>
        <dbReference type="Google" id="ProtNLM"/>
    </source>
</evidence>
<dbReference type="GeneID" id="109581656"/>
<keyword evidence="2" id="KW-1133">Transmembrane helix</keyword>
<evidence type="ECO:0000256" key="1">
    <source>
        <dbReference type="SAM" id="MobiDB-lite"/>
    </source>
</evidence>
<keyword evidence="4" id="KW-1185">Reference proteome</keyword>
<evidence type="ECO:0000313" key="3">
    <source>
        <dbReference type="EnsemblMetazoa" id="XP_019851513.1"/>
    </source>
</evidence>
<keyword evidence="2" id="KW-0812">Transmembrane</keyword>
<protein>
    <recommendedName>
        <fullName evidence="5">Ion transport domain-containing protein</fullName>
    </recommendedName>
</protein>
<sequence length="1389" mass="162118">MSASLIFEIYMKEQTDGSKSALASKGNGDLMTDENLLLIKKMLLNDKNSKKDIINFLKGFTSQDNSVSPRNVALVYNSGLFHIVLEYALKHIVYSRIDEEVVDLLCCCFKLLRGIAASNKEIRNEMFLYFSNFLQFKQVTNDMICLINEIFYGNTYVCNKLTKYDLGKVLYAAIIGPFDHYQWTIVLQTIIENSDQVEAQEHIAQLISKHSNDYLQHVLCPREQSKATYWLKILQCDKTDRQKNECHLLLNITDLLASCASGECQYARLVAMKLFTFNELIKILSNPSILSHRKIPYLCILTWTYLNKKIFTSSSAQYKSLWSHIVSTIKNFDKGREVTSQDADRSNCIMYLQNINKRMTKVMGLFYITYGVIPFLSQFVLSEHFEVELYGIKNTLLKFRDKWKCVSKQLSKFKCIEKIDLLLKKRNPNLMINPPCPSPADEAQNGEPLQLIEPNYEELMKHSIFTLHNIVSLLKSLINQQKIDPLPCLKRLDLEQTILRTLKTLIEQMKQSTKEKQHFDTSQTKIILFFGTDDVTTSTGNYKANLFDLLAEDQNIEIVIAVMKVLQCLNSDQNSVIKDEKEAKNIQTKIVDCCKEHDYTLIEKIHQLLGEAHFVINKAKRNRQNSTTDPLQDIVDIITAALDVICLLCDRQQKEMQDAMRNKGFIVSQVSFIFYYISKHCNNTEVYWDDMAQKTVWALIKMCTGNYDNQDIAFKGEVVVSINGILKMKLAKTSLKSSCLKLLEVMLEEIDENSWDLANRITSQLDITGLHKEMLNLWKLSFGPCKSIQSKSEDTLLLRSYHILMQIADYKETTINELVDIVKEMWDYCQLRTKSVEIVYKLSEEKETISRIYFPANFHIKGKNGIQSKIKRSTSEEKLFDLIEWANAVKRTHKQKHNLINNKDLCSLTLLHSSKWLLIILTILLNLFVLFTVNTPPDYNMPNGVCTVNETYNETCNNSTSSSPMYFQPIWYPDIPMWSTATLTILGFIHFILAVIMLMQYFYKNCKNLREFFSTKLLNCKNLREFSSTMIKYFYKSCKNLREFISTKLLYSFLKIILGKYLSHQIYLRFSKYIKKPVVNDKHTLANEYYQRSWISFQTMYRIFFTICSSVAWIPVPGLRYLYCLCMLYPFLQLEVMSFISRAVKKSIKQLASVFLLCFIFIYIYAVISFAFLNNYFSEERDQFCGSLWQCFITVLHLGLLSTLGAELDIRPSDYPPDFKLYVFRTSYDLIFFIIVTTLGLSIITATLVDRFSEMRQKQDEVEKDNESRCFICNIERGRFNKDFKRHVKEEHNMWEYMYFIIHVNSLLEKDRSAMEKYVFEQVKANSIDFFPLYRAKSLPDYEHHESTTEKQSTQPQQAPEEHRRQSSVEVGSVYQTGYRRRKRQVHPI</sequence>
<feature type="compositionally biased region" description="Basic residues" evidence="1">
    <location>
        <begin position="1379"/>
        <end position="1389"/>
    </location>
</feature>
<reference evidence="4" key="1">
    <citation type="journal article" date="2010" name="Nature">
        <title>The Amphimedon queenslandica genome and the evolution of animal complexity.</title>
        <authorList>
            <person name="Srivastava M."/>
            <person name="Simakov O."/>
            <person name="Chapman J."/>
            <person name="Fahey B."/>
            <person name="Gauthier M.E."/>
            <person name="Mitros T."/>
            <person name="Richards G.S."/>
            <person name="Conaco C."/>
            <person name="Dacre M."/>
            <person name="Hellsten U."/>
            <person name="Larroux C."/>
            <person name="Putnam N.H."/>
            <person name="Stanke M."/>
            <person name="Adamska M."/>
            <person name="Darling A."/>
            <person name="Degnan S.M."/>
            <person name="Oakley T.H."/>
            <person name="Plachetzki D.C."/>
            <person name="Zhai Y."/>
            <person name="Adamski M."/>
            <person name="Calcino A."/>
            <person name="Cummins S.F."/>
            <person name="Goodstein D.M."/>
            <person name="Harris C."/>
            <person name="Jackson D.J."/>
            <person name="Leys S.P."/>
            <person name="Shu S."/>
            <person name="Woodcroft B.J."/>
            <person name="Vervoort M."/>
            <person name="Kosik K.S."/>
            <person name="Manning G."/>
            <person name="Degnan B.M."/>
            <person name="Rokhsar D.S."/>
        </authorList>
    </citation>
    <scope>NUCLEOTIDE SEQUENCE [LARGE SCALE GENOMIC DNA]</scope>
</reference>
<feature type="region of interest" description="Disordered" evidence="1">
    <location>
        <begin position="1342"/>
        <end position="1389"/>
    </location>
</feature>
<organism evidence="3 4">
    <name type="scientific">Amphimedon queenslandica</name>
    <name type="common">Sponge</name>
    <dbReference type="NCBI Taxonomy" id="400682"/>
    <lineage>
        <taxon>Eukaryota</taxon>
        <taxon>Metazoa</taxon>
        <taxon>Porifera</taxon>
        <taxon>Demospongiae</taxon>
        <taxon>Heteroscleromorpha</taxon>
        <taxon>Haplosclerida</taxon>
        <taxon>Niphatidae</taxon>
        <taxon>Amphimedon</taxon>
    </lineage>
</organism>
<proteinExistence type="predicted"/>
<reference evidence="3" key="2">
    <citation type="submission" date="2024-06" db="UniProtKB">
        <authorList>
            <consortium name="EnsemblMetazoa"/>
        </authorList>
    </citation>
    <scope>IDENTIFICATION</scope>
</reference>
<dbReference type="KEGG" id="aqu:109581656"/>
<feature type="transmembrane region" description="Helical" evidence="2">
    <location>
        <begin position="1230"/>
        <end position="1249"/>
    </location>
</feature>
<dbReference type="EnsemblMetazoa" id="XM_019995954.1">
    <property type="protein sequence ID" value="XP_019851513.1"/>
    <property type="gene ID" value="LOC109581656"/>
</dbReference>
<dbReference type="PANTHER" id="PTHR13715">
    <property type="entry name" value="RYANODINE RECEPTOR AND IP3 RECEPTOR"/>
    <property type="match status" value="1"/>
</dbReference>
<dbReference type="RefSeq" id="XP_019851513.1">
    <property type="nucleotide sequence ID" value="XM_019995954.1"/>
</dbReference>
<evidence type="ECO:0000256" key="2">
    <source>
        <dbReference type="SAM" id="Phobius"/>
    </source>
</evidence>
<feature type="transmembrane region" description="Helical" evidence="2">
    <location>
        <begin position="1152"/>
        <end position="1173"/>
    </location>
</feature>
<dbReference type="GO" id="GO:0006816">
    <property type="term" value="P:calcium ion transport"/>
    <property type="evidence" value="ECO:0007669"/>
    <property type="project" value="InterPro"/>
</dbReference>
<feature type="transmembrane region" description="Helical" evidence="2">
    <location>
        <begin position="975"/>
        <end position="1003"/>
    </location>
</feature>